<dbReference type="CDD" id="cd09121">
    <property type="entry name" value="PLDc_DNaseII_2"/>
    <property type="match status" value="1"/>
</dbReference>
<dbReference type="Proteomes" id="UP000321570">
    <property type="component" value="Unassembled WGS sequence"/>
</dbReference>
<reference evidence="4 5" key="1">
    <citation type="submission" date="2019-07" db="EMBL/GenBank/DDBJ databases">
        <authorList>
            <person name="Jastrzebski P J."/>
            <person name="Paukszto L."/>
            <person name="Jastrzebski P J."/>
        </authorList>
    </citation>
    <scope>NUCLEOTIDE SEQUENCE [LARGE SCALE GENOMIC DNA]</scope>
    <source>
        <strain evidence="4 5">WMS-il1</strain>
    </source>
</reference>
<evidence type="ECO:0000256" key="3">
    <source>
        <dbReference type="SAM" id="SignalP"/>
    </source>
</evidence>
<evidence type="ECO:0000256" key="2">
    <source>
        <dbReference type="ARBA" id="ARBA00022801"/>
    </source>
</evidence>
<keyword evidence="3" id="KW-0732">Signal</keyword>
<dbReference type="GO" id="GO:0006309">
    <property type="term" value="P:apoptotic DNA fragmentation"/>
    <property type="evidence" value="ECO:0007669"/>
    <property type="project" value="TreeGrafter"/>
</dbReference>
<feature type="non-terminal residue" evidence="4">
    <location>
        <position position="1"/>
    </location>
</feature>
<dbReference type="PANTHER" id="PTHR10858:SF23">
    <property type="entry name" value="DEOXYRIBONUCLEASE II"/>
    <property type="match status" value="1"/>
</dbReference>
<dbReference type="Pfam" id="PF03265">
    <property type="entry name" value="DNase_II"/>
    <property type="match status" value="1"/>
</dbReference>
<evidence type="ECO:0000313" key="4">
    <source>
        <dbReference type="EMBL" id="VUZ42098.1"/>
    </source>
</evidence>
<organism evidence="4 5">
    <name type="scientific">Hymenolepis diminuta</name>
    <name type="common">Rat tapeworm</name>
    <dbReference type="NCBI Taxonomy" id="6216"/>
    <lineage>
        <taxon>Eukaryota</taxon>
        <taxon>Metazoa</taxon>
        <taxon>Spiralia</taxon>
        <taxon>Lophotrochozoa</taxon>
        <taxon>Platyhelminthes</taxon>
        <taxon>Cestoda</taxon>
        <taxon>Eucestoda</taxon>
        <taxon>Cyclophyllidea</taxon>
        <taxon>Hymenolepididae</taxon>
        <taxon>Hymenolepis</taxon>
    </lineage>
</organism>
<proteinExistence type="inferred from homology"/>
<dbReference type="PANTHER" id="PTHR10858">
    <property type="entry name" value="DEOXYRIBONUCLEASE II"/>
    <property type="match status" value="1"/>
</dbReference>
<dbReference type="CDD" id="cd09120">
    <property type="entry name" value="PLDc_DNaseII_1"/>
    <property type="match status" value="1"/>
</dbReference>
<feature type="signal peptide" evidence="3">
    <location>
        <begin position="1"/>
        <end position="24"/>
    </location>
</feature>
<dbReference type="GO" id="GO:0004531">
    <property type="term" value="F:deoxyribonuclease II activity"/>
    <property type="evidence" value="ECO:0007669"/>
    <property type="project" value="InterPro"/>
</dbReference>
<keyword evidence="2" id="KW-0378">Hydrolase</keyword>
<sequence>PQCLVVKFSRIFLILYTLFCSALANNTFGCRDENNNVVDWLIAYKFPDGFSYGLAKPDQPNWYSTNGDLRYDGFLKYTFDQVFNDTNKDFVFGMYNDEVPDKVSKSDVWYGHMKGLLAFPDNDRGFWLIHSVPKLSMKPNQFVYPETSKEYAQHFFCVTLNYSSLETIADHLVISRPLIQSFQLPESIAELIPKLKDAFNHKPEKNASLFLSSSLNATESDLVLRLFTKSRKFHQDLYSDLVAPNLKVPLFAETWRHTASNLPSNCTTEYWVKNIEKLEWPKSMKVKFKSTQDHSKWTVSANEEGDKWTCFGDINRSESQFSRGGGTLCVMDPRIWELFRDIVVEVEGCPISIPWSKLSPSLSLN</sequence>
<dbReference type="InterPro" id="IPR004947">
    <property type="entry name" value="DNase_II"/>
</dbReference>
<evidence type="ECO:0000313" key="5">
    <source>
        <dbReference type="Proteomes" id="UP000321570"/>
    </source>
</evidence>
<dbReference type="EMBL" id="CABIJS010000077">
    <property type="protein sequence ID" value="VUZ42098.1"/>
    <property type="molecule type" value="Genomic_DNA"/>
</dbReference>
<evidence type="ECO:0000256" key="1">
    <source>
        <dbReference type="ARBA" id="ARBA00007527"/>
    </source>
</evidence>
<keyword evidence="5" id="KW-1185">Reference proteome</keyword>
<name>A0A564Y5P3_HYMDI</name>
<comment type="similarity">
    <text evidence="1">Belongs to the DNase II family.</text>
</comment>
<gene>
    <name evidence="4" type="ORF">WMSIL1_LOCUS2619</name>
</gene>
<dbReference type="AlphaFoldDB" id="A0A564Y5P3"/>
<accession>A0A564Y5P3</accession>
<protein>
    <submittedName>
        <fullName evidence="4">Uncharacterized protein</fullName>
    </submittedName>
</protein>
<feature type="chain" id="PRO_5021853353" evidence="3">
    <location>
        <begin position="25"/>
        <end position="365"/>
    </location>
</feature>